<organism evidence="1 2">
    <name type="scientific">Candidatus Desulfobia pelagia</name>
    <dbReference type="NCBI Taxonomy" id="2841692"/>
    <lineage>
        <taxon>Bacteria</taxon>
        <taxon>Pseudomonadati</taxon>
        <taxon>Thermodesulfobacteriota</taxon>
        <taxon>Desulfobulbia</taxon>
        <taxon>Desulfobulbales</taxon>
        <taxon>Desulfobulbaceae</taxon>
        <taxon>Candidatus Desulfobia</taxon>
    </lineage>
</organism>
<accession>A0A8J6NEK8</accession>
<gene>
    <name evidence="1" type="ORF">H8E41_09510</name>
</gene>
<name>A0A8J6NEK8_9BACT</name>
<dbReference type="AlphaFoldDB" id="A0A8J6NEK8"/>
<dbReference type="InterPro" id="IPR012349">
    <property type="entry name" value="Split_barrel_FMN-bd"/>
</dbReference>
<sequence length="131" mass="14985">MNLEKYFSEKTGIGVIATSNNKGVVDTAIYSRPHVVAKNEVAFVMRDRLTHENLQENFHANYLFLENRQGFIGIRLFMTKINESNDHALIDSMTRRNLSPEEDKARGEKFLVRFKVNKVLSLIGGEEIAIN</sequence>
<dbReference type="Gene3D" id="2.30.110.10">
    <property type="entry name" value="Electron Transport, Fmn-binding Protein, Chain A"/>
    <property type="match status" value="1"/>
</dbReference>
<evidence type="ECO:0000313" key="1">
    <source>
        <dbReference type="EMBL" id="MBC8318132.1"/>
    </source>
</evidence>
<comment type="caution">
    <text evidence="1">The sequence shown here is derived from an EMBL/GenBank/DDBJ whole genome shotgun (WGS) entry which is preliminary data.</text>
</comment>
<reference evidence="1 2" key="1">
    <citation type="submission" date="2020-08" db="EMBL/GenBank/DDBJ databases">
        <title>Bridging the membrane lipid divide: bacteria of the FCB group superphylum have the potential to synthesize archaeal ether lipids.</title>
        <authorList>
            <person name="Villanueva L."/>
            <person name="Von Meijenfeldt F.A.B."/>
            <person name="Westbye A.B."/>
            <person name="Yadav S."/>
            <person name="Hopmans E.C."/>
            <person name="Dutilh B.E."/>
            <person name="Sinninghe Damste J.S."/>
        </authorList>
    </citation>
    <scope>NUCLEOTIDE SEQUENCE [LARGE SCALE GENOMIC DNA]</scope>
    <source>
        <strain evidence="1">NIOZ-UU47</strain>
    </source>
</reference>
<proteinExistence type="predicted"/>
<protein>
    <submittedName>
        <fullName evidence="1">Pyridoxamine 5'-phosphate oxidase family protein</fullName>
    </submittedName>
</protein>
<dbReference type="EMBL" id="JACNJZ010000132">
    <property type="protein sequence ID" value="MBC8318132.1"/>
    <property type="molecule type" value="Genomic_DNA"/>
</dbReference>
<evidence type="ECO:0000313" key="2">
    <source>
        <dbReference type="Proteomes" id="UP000614424"/>
    </source>
</evidence>
<dbReference type="Proteomes" id="UP000614424">
    <property type="component" value="Unassembled WGS sequence"/>
</dbReference>